<dbReference type="AlphaFoldDB" id="A0A023BA94"/>
<name>A0A023BA94_GRENI</name>
<reference evidence="2" key="1">
    <citation type="submission" date="2013-12" db="EMBL/GenBank/DDBJ databases">
        <authorList>
            <person name="Omoto C.K."/>
            <person name="Sibley D."/>
            <person name="Venepally P."/>
            <person name="Hadjithomas M."/>
            <person name="Karamycheva S."/>
            <person name="Brunk B."/>
            <person name="Roos D."/>
            <person name="Caler E."/>
            <person name="Lorenzi H."/>
        </authorList>
    </citation>
    <scope>NUCLEOTIDE SEQUENCE</scope>
</reference>
<evidence type="ECO:0000313" key="2">
    <source>
        <dbReference type="EMBL" id="EZG78137.1"/>
    </source>
</evidence>
<dbReference type="GeneID" id="22911573"/>
<accession>A0A023BA94</accession>
<protein>
    <recommendedName>
        <fullName evidence="4">Transmembrane protein</fullName>
    </recommendedName>
</protein>
<dbReference type="VEuPathDB" id="CryptoDB:GNI_040760"/>
<dbReference type="EMBL" id="AFNH02000311">
    <property type="protein sequence ID" value="EZG78137.1"/>
    <property type="molecule type" value="Genomic_DNA"/>
</dbReference>
<comment type="caution">
    <text evidence="2">The sequence shown here is derived from an EMBL/GenBank/DDBJ whole genome shotgun (WGS) entry which is preliminary data.</text>
</comment>
<sequence length="144" mass="15333">MVKADCILRLTALVSALDISWELVNVGNPTTVMAGRSSTMCASLIGRAFSALTRVIRPVASRFLKSLPSPTPSKAILLFAMKLIVSTNDGFNCTSVCPPGNNSFRNGIINSTSGNLFTSTDQQPGIQNKVQSVRNSTTNHTSSK</sequence>
<keyword evidence="1" id="KW-0732">Signal</keyword>
<evidence type="ECO:0000313" key="3">
    <source>
        <dbReference type="Proteomes" id="UP000019763"/>
    </source>
</evidence>
<dbReference type="Proteomes" id="UP000019763">
    <property type="component" value="Unassembled WGS sequence"/>
</dbReference>
<proteinExistence type="predicted"/>
<evidence type="ECO:0008006" key="4">
    <source>
        <dbReference type="Google" id="ProtNLM"/>
    </source>
</evidence>
<organism evidence="2 3">
    <name type="scientific">Gregarina niphandrodes</name>
    <name type="common">Septate eugregarine</name>
    <dbReference type="NCBI Taxonomy" id="110365"/>
    <lineage>
        <taxon>Eukaryota</taxon>
        <taxon>Sar</taxon>
        <taxon>Alveolata</taxon>
        <taxon>Apicomplexa</taxon>
        <taxon>Conoidasida</taxon>
        <taxon>Gregarinasina</taxon>
        <taxon>Eugregarinorida</taxon>
        <taxon>Gregarinidae</taxon>
        <taxon>Gregarina</taxon>
    </lineage>
</organism>
<dbReference type="RefSeq" id="XP_011129451.1">
    <property type="nucleotide sequence ID" value="XM_011131149.1"/>
</dbReference>
<feature type="chain" id="PRO_5001511583" description="Transmembrane protein" evidence="1">
    <location>
        <begin position="17"/>
        <end position="144"/>
    </location>
</feature>
<keyword evidence="3" id="KW-1185">Reference proteome</keyword>
<feature type="signal peptide" evidence="1">
    <location>
        <begin position="1"/>
        <end position="16"/>
    </location>
</feature>
<evidence type="ECO:0000256" key="1">
    <source>
        <dbReference type="SAM" id="SignalP"/>
    </source>
</evidence>
<gene>
    <name evidence="2" type="ORF">GNI_040760</name>
</gene>